<accession>A0ABY5HJF6</accession>
<evidence type="ECO:0000259" key="4">
    <source>
        <dbReference type="PROSITE" id="PS50995"/>
    </source>
</evidence>
<dbReference type="RefSeq" id="WP_255853442.1">
    <property type="nucleotide sequence ID" value="NZ_CP073347.1"/>
</dbReference>
<gene>
    <name evidence="5" type="ORF">KDW95_19415</name>
</gene>
<organism evidence="5 6">
    <name type="scientific">Marinobacterium rhizophilum</name>
    <dbReference type="NCBI Taxonomy" id="420402"/>
    <lineage>
        <taxon>Bacteria</taxon>
        <taxon>Pseudomonadati</taxon>
        <taxon>Pseudomonadota</taxon>
        <taxon>Gammaproteobacteria</taxon>
        <taxon>Oceanospirillales</taxon>
        <taxon>Oceanospirillaceae</taxon>
        <taxon>Marinobacterium</taxon>
    </lineage>
</organism>
<dbReference type="InterPro" id="IPR036390">
    <property type="entry name" value="WH_DNA-bd_sf"/>
</dbReference>
<dbReference type="PANTHER" id="PTHR35790:SF4">
    <property type="entry name" value="HTH-TYPE TRANSCRIPTIONAL REGULATOR PCHR"/>
    <property type="match status" value="1"/>
</dbReference>
<reference evidence="5" key="1">
    <citation type="submission" date="2021-04" db="EMBL/GenBank/DDBJ databases">
        <title>Oceanospirillales bacteria with DddD are important DMSP degraders in coastal seawater.</title>
        <authorList>
            <person name="Liu J."/>
        </authorList>
    </citation>
    <scope>NUCLEOTIDE SEQUENCE</scope>
    <source>
        <strain evidence="5">D13-1</strain>
    </source>
</reference>
<dbReference type="SUPFAM" id="SSF46785">
    <property type="entry name" value="Winged helix' DNA-binding domain"/>
    <property type="match status" value="1"/>
</dbReference>
<dbReference type="Gene3D" id="1.10.10.10">
    <property type="entry name" value="Winged helix-like DNA-binding domain superfamily/Winged helix DNA-binding domain"/>
    <property type="match status" value="1"/>
</dbReference>
<evidence type="ECO:0000256" key="2">
    <source>
        <dbReference type="ARBA" id="ARBA00023125"/>
    </source>
</evidence>
<evidence type="ECO:0000313" key="6">
    <source>
        <dbReference type="Proteomes" id="UP001058461"/>
    </source>
</evidence>
<dbReference type="PRINTS" id="PR00598">
    <property type="entry name" value="HTHMARR"/>
</dbReference>
<dbReference type="PROSITE" id="PS50995">
    <property type="entry name" value="HTH_MARR_2"/>
    <property type="match status" value="1"/>
</dbReference>
<dbReference type="Pfam" id="PF12802">
    <property type="entry name" value="MarR_2"/>
    <property type="match status" value="1"/>
</dbReference>
<feature type="domain" description="HTH marR-type" evidence="4">
    <location>
        <begin position="26"/>
        <end position="159"/>
    </location>
</feature>
<dbReference type="InterPro" id="IPR000835">
    <property type="entry name" value="HTH_MarR-typ"/>
</dbReference>
<keyword evidence="1" id="KW-0805">Transcription regulation</keyword>
<protein>
    <submittedName>
        <fullName evidence="5">MarR family transcriptional regulator</fullName>
    </submittedName>
</protein>
<dbReference type="InterPro" id="IPR052067">
    <property type="entry name" value="Metal_resp_HTH_trans_reg"/>
</dbReference>
<sequence length="178" mass="20139">MNDSQIDSKLTPLDSLDSAPDQVQLERFVTYRISTLANMLGRQMERFLNQQFGISLPDWRVLATLGRFKEMSVRELAAESKMDKALVSRVASRLAKQQLIDSQPHPEDGRLVVLTLTPAGRDMYHAIIPHAMKRHQKLLGSLAPEEIPALDQILNKLLGYAENLEQRSRSGNNESLIY</sequence>
<evidence type="ECO:0000256" key="1">
    <source>
        <dbReference type="ARBA" id="ARBA00023015"/>
    </source>
</evidence>
<dbReference type="InterPro" id="IPR036388">
    <property type="entry name" value="WH-like_DNA-bd_sf"/>
</dbReference>
<dbReference type="PANTHER" id="PTHR35790">
    <property type="entry name" value="HTH-TYPE TRANSCRIPTIONAL REGULATOR PCHR"/>
    <property type="match status" value="1"/>
</dbReference>
<evidence type="ECO:0000256" key="3">
    <source>
        <dbReference type="ARBA" id="ARBA00023163"/>
    </source>
</evidence>
<proteinExistence type="predicted"/>
<keyword evidence="2" id="KW-0238">DNA-binding</keyword>
<keyword evidence="3" id="KW-0804">Transcription</keyword>
<dbReference type="EMBL" id="CP073347">
    <property type="protein sequence ID" value="UTW11402.1"/>
    <property type="molecule type" value="Genomic_DNA"/>
</dbReference>
<dbReference type="SMART" id="SM00347">
    <property type="entry name" value="HTH_MARR"/>
    <property type="match status" value="1"/>
</dbReference>
<keyword evidence="6" id="KW-1185">Reference proteome</keyword>
<evidence type="ECO:0000313" key="5">
    <source>
        <dbReference type="EMBL" id="UTW11402.1"/>
    </source>
</evidence>
<dbReference type="Proteomes" id="UP001058461">
    <property type="component" value="Chromosome"/>
</dbReference>
<name>A0ABY5HJF6_9GAMM</name>